<proteinExistence type="predicted"/>
<evidence type="ECO:0008006" key="3">
    <source>
        <dbReference type="Google" id="ProtNLM"/>
    </source>
</evidence>
<name>A0A8E4F9C2_9GAMM</name>
<reference evidence="1 2" key="1">
    <citation type="submission" date="2020-04" db="EMBL/GenBank/DDBJ databases">
        <title>Acinetobacter Taxon 24.</title>
        <authorList>
            <person name="Nemec A."/>
            <person name="Radolfova-Krizova L."/>
            <person name="Higgins P.G."/>
            <person name="Spanelova P."/>
        </authorList>
    </citation>
    <scope>NUCLEOTIDE SEQUENCE [LARGE SCALE GENOMIC DNA]</scope>
    <source>
        <strain evidence="1 2">ANC 4280</strain>
    </source>
</reference>
<dbReference type="Pfam" id="PF14253">
    <property type="entry name" value="AbiH"/>
    <property type="match status" value="2"/>
</dbReference>
<comment type="caution">
    <text evidence="1">The sequence shown here is derived from an EMBL/GenBank/DDBJ whole genome shotgun (WGS) entry which is preliminary data.</text>
</comment>
<accession>A0A8E4F9C2</accession>
<dbReference type="InterPro" id="IPR025935">
    <property type="entry name" value="AbiH"/>
</dbReference>
<dbReference type="AlphaFoldDB" id="A0A8E4F9C2"/>
<gene>
    <name evidence="1" type="ORF">HLH11_05090</name>
</gene>
<evidence type="ECO:0000313" key="1">
    <source>
        <dbReference type="EMBL" id="NNH38040.1"/>
    </source>
</evidence>
<sequence>MNILIVGNGFDLSHYLPTKYDHFMDVMKAIEVKDLGEPIKEVFNNKVEDVPTLLLKVFEIKKAINEKTYEMNFDDLFKKSREKSFIEKTKEIYEINKVKISFEQIVKIQYQLKKNGWYQYFKNHVEKITTWIDFEQKIEEVLVILATSVVKLENTEIDRYDYRQLDVSNLLSQKNINTLNFFGFSENVGGNIRLGTRIQAIPLQTYVNPRFCHGKNIDNGFSATAFLDFLHQELEEFIQIFNSYLELIIDKLSSTCEFAIKTDEWIYPDKIFSFNYTNTYQKNYDSSIDTDYLHGSFGTKQNIVLGISELHDDSLKKIKAYGFTKYHQKLFKDTQYLFLDKFKKKIQQDKKDIEELKRKVMMPLQSAFVKSVQSQLNEKMNSQCLDLNFYIWGHSLDVSDKDYILDLFSLNDDMDRNVRITIYYFDKNAKFTLLNNLLSILDKDKVEQWMKNKWLQFKPNPEIKFDEISSEKTA</sequence>
<evidence type="ECO:0000313" key="2">
    <source>
        <dbReference type="Proteomes" id="UP000532147"/>
    </source>
</evidence>
<dbReference type="RefSeq" id="WP_171534086.1">
    <property type="nucleotide sequence ID" value="NZ_JABERH010000015.1"/>
</dbReference>
<dbReference type="EMBL" id="JABERH010000015">
    <property type="protein sequence ID" value="NNH38040.1"/>
    <property type="molecule type" value="Genomic_DNA"/>
</dbReference>
<dbReference type="Proteomes" id="UP000532147">
    <property type="component" value="Unassembled WGS sequence"/>
</dbReference>
<protein>
    <recommendedName>
        <fullName evidence="3">Bacteriophage abortive infection AbiH</fullName>
    </recommendedName>
</protein>
<organism evidence="1 2">
    <name type="scientific">Acinetobacter terrae</name>
    <dbReference type="NCBI Taxonomy" id="2731247"/>
    <lineage>
        <taxon>Bacteria</taxon>
        <taxon>Pseudomonadati</taxon>
        <taxon>Pseudomonadota</taxon>
        <taxon>Gammaproteobacteria</taxon>
        <taxon>Moraxellales</taxon>
        <taxon>Moraxellaceae</taxon>
        <taxon>Acinetobacter</taxon>
        <taxon>Acinetobacter Taxon 24</taxon>
    </lineage>
</organism>